<feature type="compositionally biased region" description="Low complexity" evidence="1">
    <location>
        <begin position="115"/>
        <end position="127"/>
    </location>
</feature>
<protein>
    <submittedName>
        <fullName evidence="2">Uncharacterized protein</fullName>
    </submittedName>
</protein>
<feature type="region of interest" description="Disordered" evidence="1">
    <location>
        <begin position="84"/>
        <end position="127"/>
    </location>
</feature>
<feature type="region of interest" description="Disordered" evidence="1">
    <location>
        <begin position="238"/>
        <end position="265"/>
    </location>
</feature>
<name>A0A1Y2HQL3_9FUNG</name>
<accession>A0A1Y2HQL3</accession>
<dbReference type="EMBL" id="MCFL01000015">
    <property type="protein sequence ID" value="ORZ36839.1"/>
    <property type="molecule type" value="Genomic_DNA"/>
</dbReference>
<sequence>MRWLDSGRHFLSLFHQSIPSSSHCHSVPLGISLYVPTILQIESYTAVAKPPLLTAAKIPSTTSSTNSVARLLDLLIGACLPSSSSHHQPAIHPTPTDHSPPRRSRVVQFPSPQDSGNGQSLFSSSQSSSSSLLGSSAAKLKNLASSLTQSFPPASLRRQHDRHPDTPRHQRQVAAAYLQSPLKFRRRSGFVPPGKLDWIPASTSSTVDLDASVAGSLPLSSSSASSSVVRTRGLSLAGSRIQEESGEDDAEEEVDECTSSQGSSSLGTIATSIDSVVIDPASVSWPYPSVLLTRSTAKNHNKKQSSFNHPRSSQPFRAVGLLSHTHGLKMSPGTQGQSAGSAWRRCVAMESSTTLTTGLLNWILRWRQGANL</sequence>
<gene>
    <name evidence="2" type="ORF">BCR44DRAFT_245575</name>
</gene>
<dbReference type="AlphaFoldDB" id="A0A1Y2HQL3"/>
<keyword evidence="3" id="KW-1185">Reference proteome</keyword>
<reference evidence="2 3" key="1">
    <citation type="submission" date="2016-07" db="EMBL/GenBank/DDBJ databases">
        <title>Pervasive Adenine N6-methylation of Active Genes in Fungi.</title>
        <authorList>
            <consortium name="DOE Joint Genome Institute"/>
            <person name="Mondo S.J."/>
            <person name="Dannebaum R.O."/>
            <person name="Kuo R.C."/>
            <person name="Labutti K."/>
            <person name="Haridas S."/>
            <person name="Kuo A."/>
            <person name="Salamov A."/>
            <person name="Ahrendt S.R."/>
            <person name="Lipzen A."/>
            <person name="Sullivan W."/>
            <person name="Andreopoulos W.B."/>
            <person name="Clum A."/>
            <person name="Lindquist E."/>
            <person name="Daum C."/>
            <person name="Ramamoorthy G.K."/>
            <person name="Gryganskyi A."/>
            <person name="Culley D."/>
            <person name="Magnuson J.K."/>
            <person name="James T.Y."/>
            <person name="O'Malley M.A."/>
            <person name="Stajich J.E."/>
            <person name="Spatafora J.W."/>
            <person name="Visel A."/>
            <person name="Grigoriev I.V."/>
        </authorList>
    </citation>
    <scope>NUCLEOTIDE SEQUENCE [LARGE SCALE GENOMIC DNA]</scope>
    <source>
        <strain evidence="2 3">PL171</strain>
    </source>
</reference>
<feature type="region of interest" description="Disordered" evidence="1">
    <location>
        <begin position="150"/>
        <end position="171"/>
    </location>
</feature>
<dbReference type="Proteomes" id="UP000193411">
    <property type="component" value="Unassembled WGS sequence"/>
</dbReference>
<evidence type="ECO:0000313" key="2">
    <source>
        <dbReference type="EMBL" id="ORZ36839.1"/>
    </source>
</evidence>
<organism evidence="2 3">
    <name type="scientific">Catenaria anguillulae PL171</name>
    <dbReference type="NCBI Taxonomy" id="765915"/>
    <lineage>
        <taxon>Eukaryota</taxon>
        <taxon>Fungi</taxon>
        <taxon>Fungi incertae sedis</taxon>
        <taxon>Blastocladiomycota</taxon>
        <taxon>Blastocladiomycetes</taxon>
        <taxon>Blastocladiales</taxon>
        <taxon>Catenariaceae</taxon>
        <taxon>Catenaria</taxon>
    </lineage>
</organism>
<feature type="compositionally biased region" description="Acidic residues" evidence="1">
    <location>
        <begin position="244"/>
        <end position="256"/>
    </location>
</feature>
<proteinExistence type="predicted"/>
<evidence type="ECO:0000256" key="1">
    <source>
        <dbReference type="SAM" id="MobiDB-lite"/>
    </source>
</evidence>
<evidence type="ECO:0000313" key="3">
    <source>
        <dbReference type="Proteomes" id="UP000193411"/>
    </source>
</evidence>
<comment type="caution">
    <text evidence="2">The sequence shown here is derived from an EMBL/GenBank/DDBJ whole genome shotgun (WGS) entry which is preliminary data.</text>
</comment>